<feature type="compositionally biased region" description="Basic and acidic residues" evidence="1">
    <location>
        <begin position="1"/>
        <end position="10"/>
    </location>
</feature>
<feature type="transmembrane region" description="Helical" evidence="2">
    <location>
        <begin position="157"/>
        <end position="181"/>
    </location>
</feature>
<feature type="transmembrane region" description="Helical" evidence="2">
    <location>
        <begin position="49"/>
        <end position="68"/>
    </location>
</feature>
<keyword evidence="4" id="KW-1185">Reference proteome</keyword>
<evidence type="ECO:0000256" key="1">
    <source>
        <dbReference type="SAM" id="MobiDB-lite"/>
    </source>
</evidence>
<evidence type="ECO:0008006" key="5">
    <source>
        <dbReference type="Google" id="ProtNLM"/>
    </source>
</evidence>
<feature type="region of interest" description="Disordered" evidence="1">
    <location>
        <begin position="1"/>
        <end position="29"/>
    </location>
</feature>
<dbReference type="PANTHER" id="PTHR34656">
    <property type="entry name" value="PYRROLINE-5-CARBOXYLATE REDUCTASE"/>
    <property type="match status" value="1"/>
</dbReference>
<evidence type="ECO:0000256" key="2">
    <source>
        <dbReference type="SAM" id="Phobius"/>
    </source>
</evidence>
<dbReference type="Proteomes" id="UP001604336">
    <property type="component" value="Unassembled WGS sequence"/>
</dbReference>
<protein>
    <recommendedName>
        <fullName evidence="5">Pyrroline-5-carboxylate reductase</fullName>
    </recommendedName>
</protein>
<keyword evidence="2" id="KW-1133">Transmembrane helix</keyword>
<dbReference type="AlphaFoldDB" id="A0ABD1QKM0"/>
<evidence type="ECO:0000313" key="3">
    <source>
        <dbReference type="EMBL" id="KAL2476755.1"/>
    </source>
</evidence>
<organism evidence="3 4">
    <name type="scientific">Abeliophyllum distichum</name>
    <dbReference type="NCBI Taxonomy" id="126358"/>
    <lineage>
        <taxon>Eukaryota</taxon>
        <taxon>Viridiplantae</taxon>
        <taxon>Streptophyta</taxon>
        <taxon>Embryophyta</taxon>
        <taxon>Tracheophyta</taxon>
        <taxon>Spermatophyta</taxon>
        <taxon>Magnoliopsida</taxon>
        <taxon>eudicotyledons</taxon>
        <taxon>Gunneridae</taxon>
        <taxon>Pentapetalae</taxon>
        <taxon>asterids</taxon>
        <taxon>lamiids</taxon>
        <taxon>Lamiales</taxon>
        <taxon>Oleaceae</taxon>
        <taxon>Forsythieae</taxon>
        <taxon>Abeliophyllum</taxon>
    </lineage>
</organism>
<feature type="compositionally biased region" description="Pro residues" evidence="1">
    <location>
        <begin position="13"/>
        <end position="22"/>
    </location>
</feature>
<keyword evidence="2" id="KW-0472">Membrane</keyword>
<dbReference type="PANTHER" id="PTHR34656:SF1">
    <property type="entry name" value="PYRROLINE-5-CARBOXYLATE REDUCTASE"/>
    <property type="match status" value="1"/>
</dbReference>
<accession>A0ABD1QKM0</accession>
<sequence length="194" mass="20995">MAESTLDEKLSTPPAPPSPTPPLSLQEPPSQSSYSSILLIKLMSKRRTWVFLFVCVYTLLLSLSWNLLKSVLSRYESTMFKYPSSSSSILTGFQALYASGLLGIAFGILSVVAALAVAVPATLVTWITVLVLLTFCGKPRRALVQEGKQLTAEITGFVIKILIKEGNIVAALCAVLGYFALVRNSGSNSRTDFE</sequence>
<evidence type="ECO:0000313" key="4">
    <source>
        <dbReference type="Proteomes" id="UP001604336"/>
    </source>
</evidence>
<comment type="caution">
    <text evidence="3">The sequence shown here is derived from an EMBL/GenBank/DDBJ whole genome shotgun (WGS) entry which is preliminary data.</text>
</comment>
<dbReference type="EMBL" id="JBFOLK010000011">
    <property type="protein sequence ID" value="KAL2476755.1"/>
    <property type="molecule type" value="Genomic_DNA"/>
</dbReference>
<feature type="transmembrane region" description="Helical" evidence="2">
    <location>
        <begin position="89"/>
        <end position="109"/>
    </location>
</feature>
<feature type="transmembrane region" description="Helical" evidence="2">
    <location>
        <begin position="115"/>
        <end position="136"/>
    </location>
</feature>
<gene>
    <name evidence="3" type="ORF">Adt_37491</name>
</gene>
<name>A0ABD1QKM0_9LAMI</name>
<proteinExistence type="predicted"/>
<reference evidence="4" key="1">
    <citation type="submission" date="2024-07" db="EMBL/GenBank/DDBJ databases">
        <title>Two chromosome-level genome assemblies of Korean endemic species Abeliophyllum distichum and Forsythia ovata (Oleaceae).</title>
        <authorList>
            <person name="Jang H."/>
        </authorList>
    </citation>
    <scope>NUCLEOTIDE SEQUENCE [LARGE SCALE GENOMIC DNA]</scope>
</reference>
<keyword evidence="2" id="KW-0812">Transmembrane</keyword>